<dbReference type="InterPro" id="IPR012336">
    <property type="entry name" value="Thioredoxin-like_fold"/>
</dbReference>
<feature type="domain" description="Thioredoxin" evidence="1">
    <location>
        <begin position="15"/>
        <end position="150"/>
    </location>
</feature>
<dbReference type="GO" id="GO:0045454">
    <property type="term" value="P:cell redox homeostasis"/>
    <property type="evidence" value="ECO:0007669"/>
    <property type="project" value="TreeGrafter"/>
</dbReference>
<dbReference type="AlphaFoldDB" id="A0A1H7WT04"/>
<dbReference type="Pfam" id="PF13098">
    <property type="entry name" value="Thioredoxin_2"/>
    <property type="match status" value="1"/>
</dbReference>
<keyword evidence="3" id="KW-1185">Reference proteome</keyword>
<dbReference type="Proteomes" id="UP000199421">
    <property type="component" value="Unassembled WGS sequence"/>
</dbReference>
<dbReference type="GO" id="GO:0015035">
    <property type="term" value="F:protein-disulfide reductase activity"/>
    <property type="evidence" value="ECO:0007669"/>
    <property type="project" value="TreeGrafter"/>
</dbReference>
<dbReference type="STRING" id="407022.SAMN05661044_04663"/>
<evidence type="ECO:0000313" key="3">
    <source>
        <dbReference type="Proteomes" id="UP000199421"/>
    </source>
</evidence>
<reference evidence="3" key="1">
    <citation type="submission" date="2016-10" db="EMBL/GenBank/DDBJ databases">
        <authorList>
            <person name="Varghese N."/>
            <person name="Submissions S."/>
        </authorList>
    </citation>
    <scope>NUCLEOTIDE SEQUENCE [LARGE SCALE GENOMIC DNA]</scope>
    <source>
        <strain evidence="3">DSM 18733</strain>
    </source>
</reference>
<evidence type="ECO:0000313" key="2">
    <source>
        <dbReference type="EMBL" id="SEM24662.1"/>
    </source>
</evidence>
<dbReference type="PANTHER" id="PTHR32234">
    <property type="entry name" value="THIOL:DISULFIDE INTERCHANGE PROTEIN DSBD"/>
    <property type="match status" value="1"/>
</dbReference>
<dbReference type="EMBL" id="FOAF01000009">
    <property type="protein sequence ID" value="SEM24662.1"/>
    <property type="molecule type" value="Genomic_DNA"/>
</dbReference>
<protein>
    <submittedName>
        <fullName evidence="2">Thioredoxin</fullName>
    </submittedName>
</protein>
<dbReference type="OrthoDB" id="120730at2"/>
<dbReference type="PANTHER" id="PTHR32234:SF0">
    <property type="entry name" value="THIOL:DISULFIDE INTERCHANGE PROTEIN DSBD"/>
    <property type="match status" value="1"/>
</dbReference>
<dbReference type="Gene3D" id="3.40.30.10">
    <property type="entry name" value="Glutaredoxin"/>
    <property type="match status" value="1"/>
</dbReference>
<sequence>MKQIKINTYVVCLGFFLLSLLPSWSLKAQQRSSENTGIIFSNQSFKKMLVIARASHKNIFVDAYAIWCAPCKQLQKTTFKDAKAAAYFNKNFINIRIDVEKGEGIDLAKKWQVEGLPTLLILDEKGEIIADHTGYVDGTGLLEFAKEVTGKE</sequence>
<accession>A0A1H7WT04</accession>
<dbReference type="InterPro" id="IPR036249">
    <property type="entry name" value="Thioredoxin-like_sf"/>
</dbReference>
<dbReference type="PROSITE" id="PS51352">
    <property type="entry name" value="THIOREDOXIN_2"/>
    <property type="match status" value="1"/>
</dbReference>
<evidence type="ECO:0000259" key="1">
    <source>
        <dbReference type="PROSITE" id="PS51352"/>
    </source>
</evidence>
<name>A0A1H7WT04_OLID1</name>
<proteinExistence type="predicted"/>
<gene>
    <name evidence="2" type="ORF">SAMN05661044_04663</name>
</gene>
<dbReference type="InterPro" id="IPR013766">
    <property type="entry name" value="Thioredoxin_domain"/>
</dbReference>
<dbReference type="RefSeq" id="WP_093329628.1">
    <property type="nucleotide sequence ID" value="NZ_FOAF01000009.1"/>
</dbReference>
<organism evidence="2 3">
    <name type="scientific">Olivibacter domesticus</name>
    <name type="common">Pseudosphingobacterium domesticum</name>
    <dbReference type="NCBI Taxonomy" id="407022"/>
    <lineage>
        <taxon>Bacteria</taxon>
        <taxon>Pseudomonadati</taxon>
        <taxon>Bacteroidota</taxon>
        <taxon>Sphingobacteriia</taxon>
        <taxon>Sphingobacteriales</taxon>
        <taxon>Sphingobacteriaceae</taxon>
        <taxon>Olivibacter</taxon>
    </lineage>
</organism>
<dbReference type="SUPFAM" id="SSF52833">
    <property type="entry name" value="Thioredoxin-like"/>
    <property type="match status" value="1"/>
</dbReference>